<dbReference type="AlphaFoldDB" id="A0A9P7SXI6"/>
<keyword evidence="2" id="KW-1185">Reference proteome</keyword>
<dbReference type="Proteomes" id="UP000748025">
    <property type="component" value="Unassembled WGS sequence"/>
</dbReference>
<reference evidence="1" key="1">
    <citation type="journal article" date="2020" name="bioRxiv">
        <title>Whole genome comparisons of ergot fungi reveals the divergence and evolution of species within the genus Claviceps are the result of varying mechanisms driving genome evolution and host range expansion.</title>
        <authorList>
            <person name="Wyka S.A."/>
            <person name="Mondo S.J."/>
            <person name="Liu M."/>
            <person name="Dettman J."/>
            <person name="Nalam V."/>
            <person name="Broders K.D."/>
        </authorList>
    </citation>
    <scope>NUCLEOTIDE SEQUENCE</scope>
    <source>
        <strain evidence="1">CCC 602</strain>
    </source>
</reference>
<sequence>MSSATTELSDKLFAGRTQKVFGPGPLRGFFPMQNIEMVAFSINAYSGCSFVTHLVSGSNGPR</sequence>
<gene>
    <name evidence="1" type="ORF">E4U43_000626</name>
</gene>
<evidence type="ECO:0000313" key="1">
    <source>
        <dbReference type="EMBL" id="KAG6005107.1"/>
    </source>
</evidence>
<evidence type="ECO:0000313" key="2">
    <source>
        <dbReference type="Proteomes" id="UP000748025"/>
    </source>
</evidence>
<proteinExistence type="predicted"/>
<dbReference type="EMBL" id="SRPW01001195">
    <property type="protein sequence ID" value="KAG6005107.1"/>
    <property type="molecule type" value="Genomic_DNA"/>
</dbReference>
<comment type="caution">
    <text evidence="1">The sequence shown here is derived from an EMBL/GenBank/DDBJ whole genome shotgun (WGS) entry which is preliminary data.</text>
</comment>
<accession>A0A9P7SXI6</accession>
<name>A0A9P7SXI6_9HYPO</name>
<organism evidence="1 2">
    <name type="scientific">Claviceps pusilla</name>
    <dbReference type="NCBI Taxonomy" id="123648"/>
    <lineage>
        <taxon>Eukaryota</taxon>
        <taxon>Fungi</taxon>
        <taxon>Dikarya</taxon>
        <taxon>Ascomycota</taxon>
        <taxon>Pezizomycotina</taxon>
        <taxon>Sordariomycetes</taxon>
        <taxon>Hypocreomycetidae</taxon>
        <taxon>Hypocreales</taxon>
        <taxon>Clavicipitaceae</taxon>
        <taxon>Claviceps</taxon>
    </lineage>
</organism>
<protein>
    <submittedName>
        <fullName evidence="1">Uncharacterized protein</fullName>
    </submittedName>
</protein>